<sequence>MKCPRCHQASSKVIDSRPLDGGTEIRRRRECEHCGYRFTTFETIEATPLLVIKKNGDREEFSTDKLLRGIIRSCEKRPVSMAQMNEIVNQTKQNIENQDTGSHEVSSKAIGESVMNGLKDVDEIAYIRFASVYRQFKDMNEFYAKMQELMGNETASSSESDHDDK</sequence>
<reference evidence="10" key="1">
    <citation type="submission" date="2022-05" db="EMBL/GenBank/DDBJ databases">
        <authorList>
            <person name="Oliphant S.A."/>
            <person name="Watson-Haigh N.S."/>
            <person name="Sumby K.M."/>
            <person name="Gardner J.M."/>
            <person name="Jiranek V."/>
        </authorList>
    </citation>
    <scope>NUCLEOTIDE SEQUENCE</scope>
    <source>
        <strain evidence="10">KI4_A6</strain>
    </source>
</reference>
<comment type="function">
    <text evidence="8">Negatively regulates transcription of bacterial ribonucleotide reductase nrd genes and operons by binding to NrdR-boxes.</text>
</comment>
<organism evidence="10 11">
    <name type="scientific">Fructilactobacillus carniphilus</name>
    <dbReference type="NCBI Taxonomy" id="2940297"/>
    <lineage>
        <taxon>Bacteria</taxon>
        <taxon>Bacillati</taxon>
        <taxon>Bacillota</taxon>
        <taxon>Bacilli</taxon>
        <taxon>Lactobacillales</taxon>
        <taxon>Lactobacillaceae</taxon>
        <taxon>Fructilactobacillus</taxon>
    </lineage>
</organism>
<keyword evidence="1 8" id="KW-0678">Repressor</keyword>
<keyword evidence="8" id="KW-0479">Metal-binding</keyword>
<evidence type="ECO:0000256" key="6">
    <source>
        <dbReference type="ARBA" id="ARBA00023125"/>
    </source>
</evidence>
<evidence type="ECO:0000256" key="2">
    <source>
        <dbReference type="ARBA" id="ARBA00022741"/>
    </source>
</evidence>
<feature type="zinc finger region" evidence="8">
    <location>
        <begin position="3"/>
        <end position="34"/>
    </location>
</feature>
<evidence type="ECO:0000313" key="10">
    <source>
        <dbReference type="EMBL" id="USS91189.1"/>
    </source>
</evidence>
<keyword evidence="5 8" id="KW-0805">Transcription regulation</keyword>
<protein>
    <recommendedName>
        <fullName evidence="8">Transcriptional repressor NrdR</fullName>
    </recommendedName>
</protein>
<keyword evidence="8" id="KW-0863">Zinc-finger</keyword>
<accession>A0ABY5BXF0</accession>
<dbReference type="NCBIfam" id="TIGR00244">
    <property type="entry name" value="transcriptional regulator NrdR"/>
    <property type="match status" value="1"/>
</dbReference>
<dbReference type="EMBL" id="CP097121">
    <property type="protein sequence ID" value="USS91189.1"/>
    <property type="molecule type" value="Genomic_DNA"/>
</dbReference>
<dbReference type="PANTHER" id="PTHR30455">
    <property type="entry name" value="TRANSCRIPTIONAL REPRESSOR NRDR"/>
    <property type="match status" value="1"/>
</dbReference>
<name>A0ABY5BXF0_9LACO</name>
<dbReference type="Pfam" id="PF22811">
    <property type="entry name" value="Zn_ribbon_NrdR"/>
    <property type="match status" value="1"/>
</dbReference>
<evidence type="ECO:0000259" key="9">
    <source>
        <dbReference type="PROSITE" id="PS51161"/>
    </source>
</evidence>
<keyword evidence="2 8" id="KW-0547">Nucleotide-binding</keyword>
<dbReference type="Proteomes" id="UP001056164">
    <property type="component" value="Chromosome"/>
</dbReference>
<feature type="domain" description="ATP-cone" evidence="9">
    <location>
        <begin position="49"/>
        <end position="141"/>
    </location>
</feature>
<dbReference type="PROSITE" id="PS51161">
    <property type="entry name" value="ATP_CONE"/>
    <property type="match status" value="1"/>
</dbReference>
<dbReference type="InterPro" id="IPR003796">
    <property type="entry name" value="RNR_NrdR-like"/>
</dbReference>
<evidence type="ECO:0000256" key="7">
    <source>
        <dbReference type="ARBA" id="ARBA00023163"/>
    </source>
</evidence>
<evidence type="ECO:0000256" key="8">
    <source>
        <dbReference type="HAMAP-Rule" id="MF_00440"/>
    </source>
</evidence>
<dbReference type="RefSeq" id="WP_252795665.1">
    <property type="nucleotide sequence ID" value="NZ_CP097121.1"/>
</dbReference>
<evidence type="ECO:0000313" key="11">
    <source>
        <dbReference type="Proteomes" id="UP001056164"/>
    </source>
</evidence>
<keyword evidence="3 8" id="KW-0862">Zinc</keyword>
<keyword evidence="6 8" id="KW-0238">DNA-binding</keyword>
<dbReference type="InterPro" id="IPR055173">
    <property type="entry name" value="NrdR-like_N"/>
</dbReference>
<keyword evidence="7 8" id="KW-0804">Transcription</keyword>
<proteinExistence type="inferred from homology"/>
<gene>
    <name evidence="8 10" type="primary">nrdR</name>
    <name evidence="10" type="ORF">M3M37_02980</name>
</gene>
<comment type="cofactor">
    <cofactor evidence="8">
        <name>Zn(2+)</name>
        <dbReference type="ChEBI" id="CHEBI:29105"/>
    </cofactor>
    <text evidence="8">Binds 1 zinc ion.</text>
</comment>
<dbReference type="HAMAP" id="MF_00440">
    <property type="entry name" value="NrdR"/>
    <property type="match status" value="1"/>
</dbReference>
<evidence type="ECO:0000256" key="4">
    <source>
        <dbReference type="ARBA" id="ARBA00022840"/>
    </source>
</evidence>
<evidence type="ECO:0000256" key="3">
    <source>
        <dbReference type="ARBA" id="ARBA00022833"/>
    </source>
</evidence>
<dbReference type="Pfam" id="PF03477">
    <property type="entry name" value="ATP-cone"/>
    <property type="match status" value="1"/>
</dbReference>
<keyword evidence="4 8" id="KW-0067">ATP-binding</keyword>
<dbReference type="PANTHER" id="PTHR30455:SF2">
    <property type="entry name" value="TRANSCRIPTIONAL REPRESSOR NRDR"/>
    <property type="match status" value="1"/>
</dbReference>
<evidence type="ECO:0000256" key="1">
    <source>
        <dbReference type="ARBA" id="ARBA00022491"/>
    </source>
</evidence>
<dbReference type="InterPro" id="IPR005144">
    <property type="entry name" value="ATP-cone_dom"/>
</dbReference>
<keyword evidence="11" id="KW-1185">Reference proteome</keyword>
<evidence type="ECO:0000256" key="5">
    <source>
        <dbReference type="ARBA" id="ARBA00023015"/>
    </source>
</evidence>
<comment type="similarity">
    <text evidence="8">Belongs to the NrdR family.</text>
</comment>